<dbReference type="AlphaFoldDB" id="A0A7W9BHG6"/>
<evidence type="ECO:0000313" key="2">
    <source>
        <dbReference type="EMBL" id="MBB5717044.1"/>
    </source>
</evidence>
<dbReference type="Proteomes" id="UP000546200">
    <property type="component" value="Unassembled WGS sequence"/>
</dbReference>
<sequence length="196" mass="20534">MKKFVVAALIAASLPGVAVAKKKQVSSLELQQIQSREFETSKDVAFAAVMTVLQDSGYRIGSADRDTGLITGAASSKTHMTWMPFVGIGKSKKTPVVSAYIEDRGPASARVRLNFVMTKNSANQFGGSADEEPIVEPTVYQDAFEKVGKELFVRQALKTAPAPVPGSAVVPTPVAAPVAAVPVVPVASPAAVNTVH</sequence>
<feature type="chain" id="PRO_5031430576" evidence="1">
    <location>
        <begin position="21"/>
        <end position="196"/>
    </location>
</feature>
<proteinExistence type="predicted"/>
<evidence type="ECO:0000256" key="1">
    <source>
        <dbReference type="SAM" id="SignalP"/>
    </source>
</evidence>
<comment type="caution">
    <text evidence="2">The sequence shown here is derived from an EMBL/GenBank/DDBJ whole genome shotgun (WGS) entry which is preliminary data.</text>
</comment>
<evidence type="ECO:0000313" key="3">
    <source>
        <dbReference type="Proteomes" id="UP000546200"/>
    </source>
</evidence>
<name>A0A7W9BHG6_9SPHN</name>
<keyword evidence="3" id="KW-1185">Reference proteome</keyword>
<reference evidence="2 3" key="1">
    <citation type="submission" date="2020-08" db="EMBL/GenBank/DDBJ databases">
        <title>Genomic Encyclopedia of Type Strains, Phase IV (KMG-IV): sequencing the most valuable type-strain genomes for metagenomic binning, comparative biology and taxonomic classification.</title>
        <authorList>
            <person name="Goeker M."/>
        </authorList>
    </citation>
    <scope>NUCLEOTIDE SEQUENCE [LARGE SCALE GENOMIC DNA]</scope>
    <source>
        <strain evidence="2 3">DSM 100044</strain>
    </source>
</reference>
<keyword evidence="1" id="KW-0732">Signal</keyword>
<dbReference type="RefSeq" id="WP_184060808.1">
    <property type="nucleotide sequence ID" value="NZ_JACIJK010000022.1"/>
</dbReference>
<accession>A0A7W9BHG6</accession>
<organism evidence="2 3">
    <name type="scientific">Sphingomonas aerophila</name>
    <dbReference type="NCBI Taxonomy" id="1344948"/>
    <lineage>
        <taxon>Bacteria</taxon>
        <taxon>Pseudomonadati</taxon>
        <taxon>Pseudomonadota</taxon>
        <taxon>Alphaproteobacteria</taxon>
        <taxon>Sphingomonadales</taxon>
        <taxon>Sphingomonadaceae</taxon>
        <taxon>Sphingomonas</taxon>
    </lineage>
</organism>
<dbReference type="EMBL" id="JACIJK010000022">
    <property type="protein sequence ID" value="MBB5717044.1"/>
    <property type="molecule type" value="Genomic_DNA"/>
</dbReference>
<feature type="signal peptide" evidence="1">
    <location>
        <begin position="1"/>
        <end position="20"/>
    </location>
</feature>
<protein>
    <submittedName>
        <fullName evidence="2">Uncharacterized protein</fullName>
    </submittedName>
</protein>
<gene>
    <name evidence="2" type="ORF">FHS94_003918</name>
</gene>